<organism evidence="1 2">
    <name type="scientific">Cuscuta campestris</name>
    <dbReference type="NCBI Taxonomy" id="132261"/>
    <lineage>
        <taxon>Eukaryota</taxon>
        <taxon>Viridiplantae</taxon>
        <taxon>Streptophyta</taxon>
        <taxon>Embryophyta</taxon>
        <taxon>Tracheophyta</taxon>
        <taxon>Spermatophyta</taxon>
        <taxon>Magnoliopsida</taxon>
        <taxon>eudicotyledons</taxon>
        <taxon>Gunneridae</taxon>
        <taxon>Pentapetalae</taxon>
        <taxon>asterids</taxon>
        <taxon>lamiids</taxon>
        <taxon>Solanales</taxon>
        <taxon>Convolvulaceae</taxon>
        <taxon>Cuscuteae</taxon>
        <taxon>Cuscuta</taxon>
        <taxon>Cuscuta subgen. Grammica</taxon>
        <taxon>Cuscuta sect. Cleistogrammica</taxon>
    </lineage>
</organism>
<dbReference type="Proteomes" id="UP000595140">
    <property type="component" value="Unassembled WGS sequence"/>
</dbReference>
<dbReference type="AlphaFoldDB" id="A0A484NAD4"/>
<dbReference type="EMBL" id="OOIL02006457">
    <property type="protein sequence ID" value="VFQ97198.1"/>
    <property type="molecule type" value="Genomic_DNA"/>
</dbReference>
<feature type="non-terminal residue" evidence="1">
    <location>
        <position position="46"/>
    </location>
</feature>
<protein>
    <submittedName>
        <fullName evidence="1">Uncharacterized protein</fullName>
    </submittedName>
</protein>
<sequence length="46" mass="5265">MTHQEYSVLCQPQLNIRKCKEGQADTGRIQTIGAVMPHHPVMFEIQ</sequence>
<gene>
    <name evidence="1" type="ORF">CCAM_LOCUS38974</name>
</gene>
<reference evidence="1 2" key="1">
    <citation type="submission" date="2018-04" db="EMBL/GenBank/DDBJ databases">
        <authorList>
            <person name="Vogel A."/>
        </authorList>
    </citation>
    <scope>NUCLEOTIDE SEQUENCE [LARGE SCALE GENOMIC DNA]</scope>
</reference>
<keyword evidence="2" id="KW-1185">Reference proteome</keyword>
<accession>A0A484NAD4</accession>
<proteinExistence type="predicted"/>
<evidence type="ECO:0000313" key="1">
    <source>
        <dbReference type="EMBL" id="VFQ97198.1"/>
    </source>
</evidence>
<evidence type="ECO:0000313" key="2">
    <source>
        <dbReference type="Proteomes" id="UP000595140"/>
    </source>
</evidence>
<name>A0A484NAD4_9ASTE</name>